<gene>
    <name evidence="1" type="ORF">E6C27_scaffold269G00700</name>
</gene>
<proteinExistence type="predicted"/>
<reference evidence="1 2" key="1">
    <citation type="submission" date="2019-08" db="EMBL/GenBank/DDBJ databases">
        <title>Draft genome sequences of two oriental melons (Cucumis melo L. var makuwa).</title>
        <authorList>
            <person name="Kwon S.-Y."/>
        </authorList>
    </citation>
    <scope>NUCLEOTIDE SEQUENCE [LARGE SCALE GENOMIC DNA]</scope>
    <source>
        <strain evidence="2">cv. SW 3</strain>
        <tissue evidence="1">Leaf</tissue>
    </source>
</reference>
<sequence>MSAFQAITLMDGVINVRATVLGGSAINADFYTRGSTKYFHFNFFEARQGIGNFNPKIDPTKFNLVDSVERNTVRSSDDKISCRQSSVQKE</sequence>
<dbReference type="AlphaFoldDB" id="A0A5A7SRC7"/>
<dbReference type="STRING" id="1194695.A0A5A7SRC7"/>
<protein>
    <submittedName>
        <fullName evidence="1">Uncharacterized protein</fullName>
    </submittedName>
</protein>
<comment type="caution">
    <text evidence="1">The sequence shown here is derived from an EMBL/GenBank/DDBJ whole genome shotgun (WGS) entry which is preliminary data.</text>
</comment>
<evidence type="ECO:0000313" key="1">
    <source>
        <dbReference type="EMBL" id="KAA0032983.1"/>
    </source>
</evidence>
<name>A0A5A7SRC7_CUCMM</name>
<dbReference type="Proteomes" id="UP000321393">
    <property type="component" value="Unassembled WGS sequence"/>
</dbReference>
<organism evidence="1 2">
    <name type="scientific">Cucumis melo var. makuwa</name>
    <name type="common">Oriental melon</name>
    <dbReference type="NCBI Taxonomy" id="1194695"/>
    <lineage>
        <taxon>Eukaryota</taxon>
        <taxon>Viridiplantae</taxon>
        <taxon>Streptophyta</taxon>
        <taxon>Embryophyta</taxon>
        <taxon>Tracheophyta</taxon>
        <taxon>Spermatophyta</taxon>
        <taxon>Magnoliopsida</taxon>
        <taxon>eudicotyledons</taxon>
        <taxon>Gunneridae</taxon>
        <taxon>Pentapetalae</taxon>
        <taxon>rosids</taxon>
        <taxon>fabids</taxon>
        <taxon>Cucurbitales</taxon>
        <taxon>Cucurbitaceae</taxon>
        <taxon>Benincaseae</taxon>
        <taxon>Cucumis</taxon>
    </lineage>
</organism>
<accession>A0A5A7SRC7</accession>
<dbReference type="EMBL" id="SSTE01020983">
    <property type="protein sequence ID" value="KAA0032983.1"/>
    <property type="molecule type" value="Genomic_DNA"/>
</dbReference>
<evidence type="ECO:0000313" key="2">
    <source>
        <dbReference type="Proteomes" id="UP000321393"/>
    </source>
</evidence>